<evidence type="ECO:0000259" key="3">
    <source>
        <dbReference type="Pfam" id="PF00501"/>
    </source>
</evidence>
<dbReference type="EMBL" id="JABXJJ020000013">
    <property type="protein sequence ID" value="MDI5970072.1"/>
    <property type="molecule type" value="Genomic_DNA"/>
</dbReference>
<evidence type="ECO:0000256" key="1">
    <source>
        <dbReference type="ARBA" id="ARBA00006432"/>
    </source>
</evidence>
<dbReference type="InterPro" id="IPR025110">
    <property type="entry name" value="AMP-bd_C"/>
</dbReference>
<evidence type="ECO:0000313" key="6">
    <source>
        <dbReference type="EMBL" id="MDI5970072.1"/>
    </source>
</evidence>
<dbReference type="InterPro" id="IPR000873">
    <property type="entry name" value="AMP-dep_synth/lig_dom"/>
</dbReference>
<proteinExistence type="inferred from homology"/>
<keyword evidence="2 6" id="KW-0436">Ligase</keyword>
<gene>
    <name evidence="5" type="ORF">POF43_014790</name>
    <name evidence="6" type="ORF">POF50_012090</name>
</gene>
<dbReference type="SUPFAM" id="SSF56801">
    <property type="entry name" value="Acetyl-CoA synthetase-like"/>
    <property type="match status" value="1"/>
</dbReference>
<evidence type="ECO:0000313" key="7">
    <source>
        <dbReference type="Proteomes" id="UP001156398"/>
    </source>
</evidence>
<dbReference type="PANTHER" id="PTHR43201:SF5">
    <property type="entry name" value="MEDIUM-CHAIN ACYL-COA LIGASE ACSF2, MITOCHONDRIAL"/>
    <property type="match status" value="1"/>
</dbReference>
<feature type="domain" description="AMP-binding enzyme C-terminal" evidence="4">
    <location>
        <begin position="410"/>
        <end position="484"/>
    </location>
</feature>
<dbReference type="Gene3D" id="3.30.300.30">
    <property type="match status" value="1"/>
</dbReference>
<dbReference type="GO" id="GO:0031956">
    <property type="term" value="F:medium-chain fatty acid-CoA ligase activity"/>
    <property type="evidence" value="ECO:0007669"/>
    <property type="project" value="TreeGrafter"/>
</dbReference>
<dbReference type="CDD" id="cd04433">
    <property type="entry name" value="AFD_class_I"/>
    <property type="match status" value="1"/>
</dbReference>
<dbReference type="InterPro" id="IPR020845">
    <property type="entry name" value="AMP-binding_CS"/>
</dbReference>
<dbReference type="InterPro" id="IPR042099">
    <property type="entry name" value="ANL_N_sf"/>
</dbReference>
<name>A0AA90H8V7_9ACTN</name>
<protein>
    <submittedName>
        <fullName evidence="6">Fatty acid--CoA ligase family protein</fullName>
    </submittedName>
</protein>
<comment type="caution">
    <text evidence="6">The sequence shown here is derived from an EMBL/GenBank/DDBJ whole genome shotgun (WGS) entry which is preliminary data.</text>
</comment>
<accession>A0AA90H8V7</accession>
<feature type="domain" description="AMP-dependent synthetase/ligase" evidence="3">
    <location>
        <begin position="17"/>
        <end position="360"/>
    </location>
</feature>
<dbReference type="AlphaFoldDB" id="A0AA90H8V7"/>
<dbReference type="PANTHER" id="PTHR43201">
    <property type="entry name" value="ACYL-COA SYNTHETASE"/>
    <property type="match status" value="1"/>
</dbReference>
<evidence type="ECO:0000259" key="4">
    <source>
        <dbReference type="Pfam" id="PF13193"/>
    </source>
</evidence>
<reference evidence="6 7" key="1">
    <citation type="submission" date="2023-05" db="EMBL/GenBank/DDBJ databases">
        <title>Streptantibioticus silvisoli sp. nov., acidotolerant actinomycetes 1 from pine litter.</title>
        <authorList>
            <person name="Swiecimska M."/>
            <person name="Golinska P."/>
            <person name="Sangal V."/>
            <person name="Wachnowicz B."/>
            <person name="Goodfellow M."/>
        </authorList>
    </citation>
    <scope>NUCLEOTIDE SEQUENCE</scope>
    <source>
        <strain evidence="6">SL13</strain>
        <strain evidence="5 7">SL54</strain>
    </source>
</reference>
<dbReference type="Proteomes" id="UP001156398">
    <property type="component" value="Unassembled WGS sequence"/>
</dbReference>
<dbReference type="Pfam" id="PF00501">
    <property type="entry name" value="AMP-binding"/>
    <property type="match status" value="1"/>
</dbReference>
<dbReference type="GO" id="GO:0006631">
    <property type="term" value="P:fatty acid metabolic process"/>
    <property type="evidence" value="ECO:0007669"/>
    <property type="project" value="TreeGrafter"/>
</dbReference>
<dbReference type="EMBL" id="JAAGKO020000019">
    <property type="protein sequence ID" value="MDI5963965.1"/>
    <property type="molecule type" value="Genomic_DNA"/>
</dbReference>
<keyword evidence="7" id="KW-1185">Reference proteome</keyword>
<comment type="similarity">
    <text evidence="1">Belongs to the ATP-dependent AMP-binding enzyme family.</text>
</comment>
<organism evidence="6">
    <name type="scientific">Streptantibioticus silvisoli</name>
    <dbReference type="NCBI Taxonomy" id="2705255"/>
    <lineage>
        <taxon>Bacteria</taxon>
        <taxon>Bacillati</taxon>
        <taxon>Actinomycetota</taxon>
        <taxon>Actinomycetes</taxon>
        <taxon>Kitasatosporales</taxon>
        <taxon>Streptomycetaceae</taxon>
        <taxon>Streptantibioticus</taxon>
    </lineage>
</organism>
<dbReference type="RefSeq" id="WP_271312729.1">
    <property type="nucleotide sequence ID" value="NZ_JAAGKO020000019.1"/>
</dbReference>
<dbReference type="PROSITE" id="PS00455">
    <property type="entry name" value="AMP_BINDING"/>
    <property type="match status" value="1"/>
</dbReference>
<dbReference type="Pfam" id="PF13193">
    <property type="entry name" value="AMP-binding_C"/>
    <property type="match status" value="1"/>
</dbReference>
<sequence length="502" mass="53234">MELPPEHRLERFVLAAGERYGGEVAIRAADGETTYAALAEATAENGRRLTGVRGRAVLVAVGNTRDDLAAIAGVWAAGGVAVPVARSSPLPVMREIADRTGSEVLVTGGPLPAEWRGALGAGPVHAILRDTALKVPAELDRNQAFVAFTSGSTGRSKGVVVPHRAFAEKLAAIQSVLPFAPGETTLQPLQLHFAFCHWTSLLTLATGGTVHLVERFAARQVLENLARPVARIPVVPTMLRLILREVQEAPDGADLAAACAAAGSPTTWIAGGEPLPSGLGRRFRELFPHAGIADVFGLSETSTSDFILTPDRYDACAGTLGDRPSPGVEARVARPDGSTCGEGEPGELLLRTPYLMTGYLDDPETTAAAMSGSWFRTGDLAEWTPQGRLRLVGRTKNLIVRGGIKVAPLEIEAVYSGYPGCHGALAVGLADPVLGERIHLIMAVTGESPDISALRDWGRRHLDRGKLPDVVHRVDSLPLGRTGKVDRVCGHDLVRQRTAQDR</sequence>
<evidence type="ECO:0000313" key="5">
    <source>
        <dbReference type="EMBL" id="MDI5963965.1"/>
    </source>
</evidence>
<dbReference type="InterPro" id="IPR045851">
    <property type="entry name" value="AMP-bd_C_sf"/>
</dbReference>
<evidence type="ECO:0000256" key="2">
    <source>
        <dbReference type="ARBA" id="ARBA00022598"/>
    </source>
</evidence>
<dbReference type="Gene3D" id="3.40.50.12780">
    <property type="entry name" value="N-terminal domain of ligase-like"/>
    <property type="match status" value="1"/>
</dbReference>